<comment type="caution">
    <text evidence="1">The sequence shown here is derived from an EMBL/GenBank/DDBJ whole genome shotgun (WGS) entry which is preliminary data.</text>
</comment>
<dbReference type="RefSeq" id="WP_024925132.1">
    <property type="nucleotide sequence ID" value="NZ_MDEO01000032.1"/>
</dbReference>
<reference evidence="1 2" key="1">
    <citation type="submission" date="2016-08" db="EMBL/GenBank/DDBJ databases">
        <title>Whole genome sequence of Mesorhizobium sp. strain UASWS1009 isolated from industrial sewage.</title>
        <authorList>
            <person name="Crovadore J."/>
            <person name="Calmin G."/>
            <person name="Chablais R."/>
            <person name="Cochard B."/>
            <person name="Lefort F."/>
        </authorList>
    </citation>
    <scope>NUCLEOTIDE SEQUENCE [LARGE SCALE GENOMIC DNA]</scope>
    <source>
        <strain evidence="1 2">UASWS1009</strain>
    </source>
</reference>
<dbReference type="AlphaFoldDB" id="A0A1C2DSE5"/>
<evidence type="ECO:0000313" key="1">
    <source>
        <dbReference type="EMBL" id="OCX17536.1"/>
    </source>
</evidence>
<proteinExistence type="predicted"/>
<keyword evidence="2" id="KW-1185">Reference proteome</keyword>
<accession>A0A1C2DSE5</accession>
<gene>
    <name evidence="1" type="ORF">QV13_12305</name>
</gene>
<dbReference type="Proteomes" id="UP000094412">
    <property type="component" value="Unassembled WGS sequence"/>
</dbReference>
<protein>
    <recommendedName>
        <fullName evidence="3">YCII-related domain-containing protein</fullName>
    </recommendedName>
</protein>
<dbReference type="EMBL" id="MDEO01000032">
    <property type="protein sequence ID" value="OCX17536.1"/>
    <property type="molecule type" value="Genomic_DNA"/>
</dbReference>
<organism evidence="1 2">
    <name type="scientific">Mesorhizobium hungaricum</name>
    <dbReference type="NCBI Taxonomy" id="1566387"/>
    <lineage>
        <taxon>Bacteria</taxon>
        <taxon>Pseudomonadati</taxon>
        <taxon>Pseudomonadota</taxon>
        <taxon>Alphaproteobacteria</taxon>
        <taxon>Hyphomicrobiales</taxon>
        <taxon>Phyllobacteriaceae</taxon>
        <taxon>Mesorhizobium</taxon>
    </lineage>
</organism>
<evidence type="ECO:0008006" key="3">
    <source>
        <dbReference type="Google" id="ProtNLM"/>
    </source>
</evidence>
<name>A0A1C2DSE5_9HYPH</name>
<evidence type="ECO:0000313" key="2">
    <source>
        <dbReference type="Proteomes" id="UP000094412"/>
    </source>
</evidence>
<sequence length="301" mass="33980">MAYAITTLVIINSPDDYLSWTPRQKVMRWRAVMKWHEYVAQLHAAGKLPWSWGSHQLISKFRDSQIVSTHVAIYHCDGMEEFTTLLERDPLREYSSYVTVPLRSLERDYLDEVQNRDWAKPLPSDPASRMAQQSARALFATRPPELEETTQGFIAPANLPAPPDARASDRYRISYLLVGHAPQAGMTISDLQRNVETEKVRWWHTYNSKLVESGSVTHGWASGVLCHPGNPVSNQKGAAVVIDAETPEELDELVNLNPLGEQSELLSVVLRPLGDQKEADGRRLQMAEAELQVELELQNGK</sequence>